<dbReference type="AlphaFoldDB" id="A0A380DSU5"/>
<evidence type="ECO:0000256" key="1">
    <source>
        <dbReference type="SAM" id="Phobius"/>
    </source>
</evidence>
<feature type="transmembrane region" description="Helical" evidence="1">
    <location>
        <begin position="6"/>
        <end position="24"/>
    </location>
</feature>
<proteinExistence type="predicted"/>
<dbReference type="Proteomes" id="UP000255091">
    <property type="component" value="Unassembled WGS sequence"/>
</dbReference>
<gene>
    <name evidence="2" type="ORF">NCTC6133_01631</name>
</gene>
<keyword evidence="1" id="KW-0812">Transmembrane</keyword>
<evidence type="ECO:0000313" key="2">
    <source>
        <dbReference type="EMBL" id="SUK44238.1"/>
    </source>
</evidence>
<dbReference type="EMBL" id="UHAP01000001">
    <property type="protein sequence ID" value="SUK44238.1"/>
    <property type="molecule type" value="Genomic_DNA"/>
</dbReference>
<reference evidence="2 3" key="1">
    <citation type="submission" date="2018-06" db="EMBL/GenBank/DDBJ databases">
        <authorList>
            <consortium name="Pathogen Informatics"/>
            <person name="Doyle S."/>
        </authorList>
    </citation>
    <scope>NUCLEOTIDE SEQUENCE [LARGE SCALE GENOMIC DNA]</scope>
    <source>
        <strain evidence="2 3">NCTC6133</strain>
    </source>
</reference>
<organism evidence="2 3">
    <name type="scientific">Staphylococcus aureus</name>
    <dbReference type="NCBI Taxonomy" id="1280"/>
    <lineage>
        <taxon>Bacteria</taxon>
        <taxon>Bacillati</taxon>
        <taxon>Bacillota</taxon>
        <taxon>Bacilli</taxon>
        <taxon>Bacillales</taxon>
        <taxon>Staphylococcaceae</taxon>
        <taxon>Staphylococcus</taxon>
    </lineage>
</organism>
<sequence length="156" mass="18352">MVFISVFSLLIAMLSLSVTFYNVMRTWDKQKFNISYRFLNCYFIPNKGFYSHFQIVNNSSEPISITGIFINEVLCDTDEKIIIKINDEPTLKTQSIPFLIESYGAKNFYCYFKKHENIYFYKNLNLEIRTSRGIVTAKIDTSNQFLLPITDLLNKY</sequence>
<name>A0A380DSU5_STAAU</name>
<protein>
    <submittedName>
        <fullName evidence="2">Uncharacterized protein</fullName>
    </submittedName>
</protein>
<keyword evidence="1" id="KW-0472">Membrane</keyword>
<accession>A0A380DSU5</accession>
<keyword evidence="1" id="KW-1133">Transmembrane helix</keyword>
<evidence type="ECO:0000313" key="3">
    <source>
        <dbReference type="Proteomes" id="UP000255091"/>
    </source>
</evidence>